<organism evidence="2 3">
    <name type="scientific">Hibiscus sabdariffa</name>
    <name type="common">roselle</name>
    <dbReference type="NCBI Taxonomy" id="183260"/>
    <lineage>
        <taxon>Eukaryota</taxon>
        <taxon>Viridiplantae</taxon>
        <taxon>Streptophyta</taxon>
        <taxon>Embryophyta</taxon>
        <taxon>Tracheophyta</taxon>
        <taxon>Spermatophyta</taxon>
        <taxon>Magnoliopsida</taxon>
        <taxon>eudicotyledons</taxon>
        <taxon>Gunneridae</taxon>
        <taxon>Pentapetalae</taxon>
        <taxon>rosids</taxon>
        <taxon>malvids</taxon>
        <taxon>Malvales</taxon>
        <taxon>Malvaceae</taxon>
        <taxon>Malvoideae</taxon>
        <taxon>Hibiscus</taxon>
    </lineage>
</organism>
<name>A0ABR2F734_9ROSI</name>
<keyword evidence="3" id="KW-1185">Reference proteome</keyword>
<evidence type="ECO:0000313" key="3">
    <source>
        <dbReference type="Proteomes" id="UP001472677"/>
    </source>
</evidence>
<feature type="compositionally biased region" description="Basic residues" evidence="1">
    <location>
        <begin position="31"/>
        <end position="41"/>
    </location>
</feature>
<gene>
    <name evidence="2" type="ORF">V6N12_028863</name>
</gene>
<comment type="caution">
    <text evidence="2">The sequence shown here is derived from an EMBL/GenBank/DDBJ whole genome shotgun (WGS) entry which is preliminary data.</text>
</comment>
<proteinExistence type="predicted"/>
<dbReference type="EMBL" id="JBBPBM010000008">
    <property type="protein sequence ID" value="KAK8572822.1"/>
    <property type="molecule type" value="Genomic_DNA"/>
</dbReference>
<protein>
    <submittedName>
        <fullName evidence="2">Uncharacterized protein</fullName>
    </submittedName>
</protein>
<evidence type="ECO:0000313" key="2">
    <source>
        <dbReference type="EMBL" id="KAK8572822.1"/>
    </source>
</evidence>
<evidence type="ECO:0000256" key="1">
    <source>
        <dbReference type="SAM" id="MobiDB-lite"/>
    </source>
</evidence>
<reference evidence="2 3" key="1">
    <citation type="journal article" date="2024" name="G3 (Bethesda)">
        <title>Genome assembly of Hibiscus sabdariffa L. provides insights into metabolisms of medicinal natural products.</title>
        <authorList>
            <person name="Kim T."/>
        </authorList>
    </citation>
    <scope>NUCLEOTIDE SEQUENCE [LARGE SCALE GENOMIC DNA]</scope>
    <source>
        <strain evidence="2">TK-2024</strain>
        <tissue evidence="2">Old leaves</tissue>
    </source>
</reference>
<accession>A0ABR2F734</accession>
<sequence>MLHRPPPLVDNEILKRKKTFGLSLQSPLLHHNLHRHEKRPRSNWGEPRSSAMSRSVAEELNSGRTKLRQAYAKFNSVSL</sequence>
<dbReference type="Proteomes" id="UP001472677">
    <property type="component" value="Unassembled WGS sequence"/>
</dbReference>
<feature type="region of interest" description="Disordered" evidence="1">
    <location>
        <begin position="31"/>
        <end position="50"/>
    </location>
</feature>